<evidence type="ECO:0000313" key="3">
    <source>
        <dbReference type="Proteomes" id="UP001320245"/>
    </source>
</evidence>
<comment type="caution">
    <text evidence="2">The sequence shown here is derived from an EMBL/GenBank/DDBJ whole genome shotgun (WGS) entry which is preliminary data.</text>
</comment>
<gene>
    <name evidence="2" type="ORF">SLS53_002649</name>
</gene>
<dbReference type="Proteomes" id="UP001320245">
    <property type="component" value="Unassembled WGS sequence"/>
</dbReference>
<feature type="region of interest" description="Disordered" evidence="1">
    <location>
        <begin position="265"/>
        <end position="297"/>
    </location>
</feature>
<name>A0AAN9UGB3_9PEZI</name>
<feature type="region of interest" description="Disordered" evidence="1">
    <location>
        <begin position="373"/>
        <end position="415"/>
    </location>
</feature>
<protein>
    <submittedName>
        <fullName evidence="2">Uncharacterized protein</fullName>
    </submittedName>
</protein>
<keyword evidence="3" id="KW-1185">Reference proteome</keyword>
<feature type="compositionally biased region" description="Low complexity" evidence="1">
    <location>
        <begin position="265"/>
        <end position="290"/>
    </location>
</feature>
<evidence type="ECO:0000256" key="1">
    <source>
        <dbReference type="SAM" id="MobiDB-lite"/>
    </source>
</evidence>
<proteinExistence type="predicted"/>
<accession>A0AAN9UGB3</accession>
<feature type="compositionally biased region" description="Low complexity" evidence="1">
    <location>
        <begin position="381"/>
        <end position="405"/>
    </location>
</feature>
<dbReference type="AlphaFoldDB" id="A0AAN9UGB3"/>
<dbReference type="EMBL" id="JAJSPL020000007">
    <property type="protein sequence ID" value="KAK7745930.1"/>
    <property type="molecule type" value="Genomic_DNA"/>
</dbReference>
<sequence length="579" mass="62598">MTDTQEYSQATDVLGYTVHVATPEEWNSYTTADFMRYNAIIIPDPTCGTVSEIDFFDATKAAWGPAIMGNIILIGTDPSFHASSRPGALTLIDDGVEFAAAGNGTGLYFALSCYYDSVASSTVDALSYFGTITVRGQLACYNDAHLVANSSALGRLDDAALSDWSCSVHEVFTGYPTTGLFGFEPLAIAEGATGDGQRDFADGSNGIPYIIVKGATPAGCGDGIYDPTVEEECDDGPLNGTPESSCSSSCKCLNGSIAPGVCRTNSTTSSSSMSTASSTTTSAPLSTNSSVLSSTPESSMGHDCGVNYNICFGCHEFCGGFDFVNHYSIYRLKFELFQRCLYLGIHHNSRDLKLRDWVIIVSCVVFSGPTRVSQFKSPNTSVPVSSTAESSSESSTSAGYLSSSKRPSKSEESSMISTTKTSTFVTTIATNISTSQVTDMTTTKVTTMYDLPAADNFTVFVGSELELKWCAFFWGTILWGTFVRRTTFRDTFHGGTILGVIVRRVLIPNDRVFDEYTPISAIVIRTKLCALCRKLAHHQNCEPELANNAHHKSHHYHCHESFDNADYGFYNDFRGNLDH</sequence>
<organism evidence="2 3">
    <name type="scientific">Cytospora paraplurivora</name>
    <dbReference type="NCBI Taxonomy" id="2898453"/>
    <lineage>
        <taxon>Eukaryota</taxon>
        <taxon>Fungi</taxon>
        <taxon>Dikarya</taxon>
        <taxon>Ascomycota</taxon>
        <taxon>Pezizomycotina</taxon>
        <taxon>Sordariomycetes</taxon>
        <taxon>Sordariomycetidae</taxon>
        <taxon>Diaporthales</taxon>
        <taxon>Cytosporaceae</taxon>
        <taxon>Cytospora</taxon>
    </lineage>
</organism>
<reference evidence="2 3" key="1">
    <citation type="journal article" date="2023" name="PLoS ONE">
        <title>Cytospora paraplurivora sp. nov. isolated from orchards with fruit tree decline syndrome in Ontario, Canada.</title>
        <authorList>
            <person name="Ilyukhin E."/>
            <person name="Nguyen H.D.T."/>
            <person name="Castle A.J."/>
            <person name="Ellouze W."/>
        </authorList>
    </citation>
    <scope>NUCLEOTIDE SEQUENCE [LARGE SCALE GENOMIC DNA]</scope>
    <source>
        <strain evidence="2 3">FDS-564</strain>
    </source>
</reference>
<evidence type="ECO:0000313" key="2">
    <source>
        <dbReference type="EMBL" id="KAK7745930.1"/>
    </source>
</evidence>